<dbReference type="PROSITE" id="PS50112">
    <property type="entry name" value="PAS"/>
    <property type="match status" value="1"/>
</dbReference>
<dbReference type="PROSITE" id="PS50887">
    <property type="entry name" value="GGDEF"/>
    <property type="match status" value="1"/>
</dbReference>
<dbReference type="Proteomes" id="UP000237040">
    <property type="component" value="Unassembled WGS sequence"/>
</dbReference>
<dbReference type="FunFam" id="3.30.70.270:FF:000001">
    <property type="entry name" value="Diguanylate cyclase domain protein"/>
    <property type="match status" value="1"/>
</dbReference>
<dbReference type="AlphaFoldDB" id="A0A2J6WF72"/>
<comment type="caution">
    <text evidence="3">The sequence shown here is derived from an EMBL/GenBank/DDBJ whole genome shotgun (WGS) entry which is preliminary data.</text>
</comment>
<evidence type="ECO:0000313" key="3">
    <source>
        <dbReference type="EMBL" id="PMP68196.1"/>
    </source>
</evidence>
<feature type="domain" description="PAS" evidence="1">
    <location>
        <begin position="5"/>
        <end position="57"/>
    </location>
</feature>
<dbReference type="CDD" id="cd00130">
    <property type="entry name" value="PAS"/>
    <property type="match status" value="1"/>
</dbReference>
<dbReference type="SUPFAM" id="SSF55785">
    <property type="entry name" value="PYP-like sensor domain (PAS domain)"/>
    <property type="match status" value="1"/>
</dbReference>
<dbReference type="Pfam" id="PF00990">
    <property type="entry name" value="GGDEF"/>
    <property type="match status" value="1"/>
</dbReference>
<dbReference type="SMART" id="SM00091">
    <property type="entry name" value="PAS"/>
    <property type="match status" value="1"/>
</dbReference>
<dbReference type="Gene3D" id="3.30.70.270">
    <property type="match status" value="1"/>
</dbReference>
<evidence type="ECO:0000313" key="4">
    <source>
        <dbReference type="Proteomes" id="UP000237040"/>
    </source>
</evidence>
<dbReference type="InterPro" id="IPR029787">
    <property type="entry name" value="Nucleotide_cyclase"/>
</dbReference>
<dbReference type="PANTHER" id="PTHR46663:SF4">
    <property type="entry name" value="DIGUANYLATE CYCLASE DGCT-RELATED"/>
    <property type="match status" value="1"/>
</dbReference>
<feature type="domain" description="GGDEF" evidence="2">
    <location>
        <begin position="171"/>
        <end position="301"/>
    </location>
</feature>
<organism evidence="3 4">
    <name type="scientific">Caldisericum exile</name>
    <dbReference type="NCBI Taxonomy" id="693075"/>
    <lineage>
        <taxon>Bacteria</taxon>
        <taxon>Pseudomonadati</taxon>
        <taxon>Caldisericota/Cryosericota group</taxon>
        <taxon>Caldisericota</taxon>
        <taxon>Caldisericia</taxon>
        <taxon>Caldisericales</taxon>
        <taxon>Caldisericaceae</taxon>
        <taxon>Caldisericum</taxon>
    </lineage>
</organism>
<dbReference type="SMART" id="SM00267">
    <property type="entry name" value="GGDEF"/>
    <property type="match status" value="1"/>
</dbReference>
<dbReference type="NCBIfam" id="TIGR00254">
    <property type="entry name" value="GGDEF"/>
    <property type="match status" value="1"/>
</dbReference>
<dbReference type="SUPFAM" id="SSF55073">
    <property type="entry name" value="Nucleotide cyclase"/>
    <property type="match status" value="1"/>
</dbReference>
<sequence>MKKAMKKYYETAADNTVDGIYFVDRKRKILYWNKAAEEITGYKKEEIINKRCFDNILRHVDENGTLLCLTKCPLVRAMEKGEIVSENVYLHDKNGARIPVNVETIPVRNRKGEIVGAVERFNQGWGLPLIRENIQKLQKDAFIDQLTQIPNRRYLEIKIDEAIKEVNLLNKSHGFLFIDIDDFKKLNDTYGHLIGDRVLRAIAQTILSNIKPHDIVGRYGGEEFAVILKDIDEENLKKFTNTLRILINNSSIDIDGRELSITTSIGCTLIRKDDTIQSLIARADALMYEVKKSGKNNCKFG</sequence>
<dbReference type="GO" id="GO:0006355">
    <property type="term" value="P:regulation of DNA-templated transcription"/>
    <property type="evidence" value="ECO:0007669"/>
    <property type="project" value="InterPro"/>
</dbReference>
<dbReference type="NCBIfam" id="TIGR00229">
    <property type="entry name" value="sensory_box"/>
    <property type="match status" value="1"/>
</dbReference>
<dbReference type="Gene3D" id="3.30.450.20">
    <property type="entry name" value="PAS domain"/>
    <property type="match status" value="1"/>
</dbReference>
<dbReference type="InterPro" id="IPR035965">
    <property type="entry name" value="PAS-like_dom_sf"/>
</dbReference>
<dbReference type="InterPro" id="IPR043128">
    <property type="entry name" value="Rev_trsase/Diguanyl_cyclase"/>
</dbReference>
<accession>A0A2J6WF72</accession>
<dbReference type="EMBL" id="PNIL01000026">
    <property type="protein sequence ID" value="PMP68196.1"/>
    <property type="molecule type" value="Genomic_DNA"/>
</dbReference>
<dbReference type="InterPro" id="IPR052163">
    <property type="entry name" value="DGC-Regulatory_Protein"/>
</dbReference>
<gene>
    <name evidence="3" type="ORF">C0189_01685</name>
</gene>
<dbReference type="PANTHER" id="PTHR46663">
    <property type="entry name" value="DIGUANYLATE CYCLASE DGCT-RELATED"/>
    <property type="match status" value="1"/>
</dbReference>
<protein>
    <submittedName>
        <fullName evidence="3">GGDEF domain-containing protein</fullName>
    </submittedName>
</protein>
<proteinExistence type="predicted"/>
<dbReference type="InterPro" id="IPR013767">
    <property type="entry name" value="PAS_fold"/>
</dbReference>
<reference evidence="3 4" key="1">
    <citation type="submission" date="2018-01" db="EMBL/GenBank/DDBJ databases">
        <title>Metagenomic assembled genomes from two thermal pools in the Uzon Caldera, Kamchatka, Russia.</title>
        <authorList>
            <person name="Wilkins L."/>
            <person name="Ettinger C."/>
        </authorList>
    </citation>
    <scope>NUCLEOTIDE SEQUENCE [LARGE SCALE GENOMIC DNA]</scope>
    <source>
        <strain evidence="3">ZAV-07</strain>
    </source>
</reference>
<dbReference type="GO" id="GO:0003824">
    <property type="term" value="F:catalytic activity"/>
    <property type="evidence" value="ECO:0007669"/>
    <property type="project" value="UniProtKB-ARBA"/>
</dbReference>
<dbReference type="InterPro" id="IPR000014">
    <property type="entry name" value="PAS"/>
</dbReference>
<dbReference type="Pfam" id="PF00989">
    <property type="entry name" value="PAS"/>
    <property type="match status" value="1"/>
</dbReference>
<evidence type="ECO:0000259" key="1">
    <source>
        <dbReference type="PROSITE" id="PS50112"/>
    </source>
</evidence>
<name>A0A2J6WF72_9BACT</name>
<dbReference type="InterPro" id="IPR000160">
    <property type="entry name" value="GGDEF_dom"/>
</dbReference>
<evidence type="ECO:0000259" key="2">
    <source>
        <dbReference type="PROSITE" id="PS50887"/>
    </source>
</evidence>
<dbReference type="CDD" id="cd01949">
    <property type="entry name" value="GGDEF"/>
    <property type="match status" value="1"/>
</dbReference>